<feature type="signal peptide" evidence="1">
    <location>
        <begin position="1"/>
        <end position="37"/>
    </location>
</feature>
<gene>
    <name evidence="2" type="ORF">G7B40_023870</name>
</gene>
<sequence length="153" mass="16392">MNSRETLAHETIKLAIASASALLLLAPSFLISPSSQASSPVQNEQPASLNSNCPGLLARGFGTAHSVTICSGDNNTYYMVISDKNGGQERAFAASPVDGNLNVFVAKNGKFTYTADFSQRKLITVERRTVSPSRVRFVKNVTTTEVFSSVLMS</sequence>
<dbReference type="EMBL" id="JAALHA020000013">
    <property type="protein sequence ID" value="MDR9897581.1"/>
    <property type="molecule type" value="Genomic_DNA"/>
</dbReference>
<evidence type="ECO:0000313" key="3">
    <source>
        <dbReference type="Proteomes" id="UP000667802"/>
    </source>
</evidence>
<proteinExistence type="predicted"/>
<accession>A0AAP5I9W1</accession>
<organism evidence="2 3">
    <name type="scientific">Aetokthonos hydrillicola Thurmond2011</name>
    <dbReference type="NCBI Taxonomy" id="2712845"/>
    <lineage>
        <taxon>Bacteria</taxon>
        <taxon>Bacillati</taxon>
        <taxon>Cyanobacteriota</taxon>
        <taxon>Cyanophyceae</taxon>
        <taxon>Nostocales</taxon>
        <taxon>Hapalosiphonaceae</taxon>
        <taxon>Aetokthonos</taxon>
    </lineage>
</organism>
<dbReference type="AlphaFoldDB" id="A0AAP5I9W1"/>
<evidence type="ECO:0000256" key="1">
    <source>
        <dbReference type="SAM" id="SignalP"/>
    </source>
</evidence>
<keyword evidence="3" id="KW-1185">Reference proteome</keyword>
<feature type="chain" id="PRO_5042899641" evidence="1">
    <location>
        <begin position="38"/>
        <end position="153"/>
    </location>
</feature>
<dbReference type="RefSeq" id="WP_208338395.1">
    <property type="nucleotide sequence ID" value="NZ_CAWQFN010000089.1"/>
</dbReference>
<reference evidence="3" key="1">
    <citation type="journal article" date="2021" name="Science">
        <title>Hunting the eagle killer: A cyanobacterial neurotoxin causes vacuolar myelinopathy.</title>
        <authorList>
            <person name="Breinlinger S."/>
            <person name="Phillips T.J."/>
            <person name="Haram B.N."/>
            <person name="Mares J."/>
            <person name="Martinez Yerena J.A."/>
            <person name="Hrouzek P."/>
            <person name="Sobotka R."/>
            <person name="Henderson W.M."/>
            <person name="Schmieder P."/>
            <person name="Williams S.M."/>
            <person name="Lauderdale J.D."/>
            <person name="Wilde H.D."/>
            <person name="Gerrin W."/>
            <person name="Kust A."/>
            <person name="Washington J.W."/>
            <person name="Wagner C."/>
            <person name="Geier B."/>
            <person name="Liebeke M."/>
            <person name="Enke H."/>
            <person name="Niedermeyer T.H.J."/>
            <person name="Wilde S.B."/>
        </authorList>
    </citation>
    <scope>NUCLEOTIDE SEQUENCE [LARGE SCALE GENOMIC DNA]</scope>
    <source>
        <strain evidence="3">Thurmond2011</strain>
    </source>
</reference>
<dbReference type="Proteomes" id="UP000667802">
    <property type="component" value="Unassembled WGS sequence"/>
</dbReference>
<keyword evidence="1" id="KW-0732">Signal</keyword>
<comment type="caution">
    <text evidence="2">The sequence shown here is derived from an EMBL/GenBank/DDBJ whole genome shotgun (WGS) entry which is preliminary data.</text>
</comment>
<evidence type="ECO:0000313" key="2">
    <source>
        <dbReference type="EMBL" id="MDR9897581.1"/>
    </source>
</evidence>
<protein>
    <submittedName>
        <fullName evidence="2">Uncharacterized protein</fullName>
    </submittedName>
</protein>
<name>A0AAP5I9W1_9CYAN</name>